<accession>A0ABV6YPI9</accession>
<organism evidence="2 3">
    <name type="scientific">Eiseniibacteriota bacterium</name>
    <dbReference type="NCBI Taxonomy" id="2212470"/>
    <lineage>
        <taxon>Bacteria</taxon>
        <taxon>Candidatus Eiseniibacteriota</taxon>
    </lineage>
</organism>
<dbReference type="Pfam" id="PF13860">
    <property type="entry name" value="FlgD_ig"/>
    <property type="match status" value="1"/>
</dbReference>
<dbReference type="SUPFAM" id="SSF89372">
    <property type="entry name" value="Fucose-specific lectin"/>
    <property type="match status" value="2"/>
</dbReference>
<dbReference type="CDD" id="cd15482">
    <property type="entry name" value="Sialidase_non-viral"/>
    <property type="match status" value="1"/>
</dbReference>
<dbReference type="EMBL" id="JBHPEI010000032">
    <property type="protein sequence ID" value="MFC1799804.1"/>
    <property type="molecule type" value="Genomic_DNA"/>
</dbReference>
<comment type="caution">
    <text evidence="2">The sequence shown here is derived from an EMBL/GenBank/DDBJ whole genome shotgun (WGS) entry which is preliminary data.</text>
</comment>
<keyword evidence="3" id="KW-1185">Reference proteome</keyword>
<dbReference type="InterPro" id="IPR025965">
    <property type="entry name" value="FlgD/Vpr_Ig-like"/>
</dbReference>
<reference evidence="2 3" key="1">
    <citation type="submission" date="2024-09" db="EMBL/GenBank/DDBJ databases">
        <authorList>
            <person name="D'Angelo T."/>
        </authorList>
    </citation>
    <scope>NUCLEOTIDE SEQUENCE [LARGE SCALE GENOMIC DNA]</scope>
    <source>
        <strain evidence="2">SAG AM-311-F02</strain>
    </source>
</reference>
<evidence type="ECO:0000259" key="1">
    <source>
        <dbReference type="Pfam" id="PF13860"/>
    </source>
</evidence>
<proteinExistence type="predicted"/>
<dbReference type="Proteomes" id="UP001594288">
    <property type="component" value="Unassembled WGS sequence"/>
</dbReference>
<gene>
    <name evidence="2" type="ORF">ACFL2Z_02715</name>
</gene>
<dbReference type="InterPro" id="IPR026444">
    <property type="entry name" value="Secre_tail"/>
</dbReference>
<feature type="non-terminal residue" evidence="2">
    <location>
        <position position="1"/>
    </location>
</feature>
<dbReference type="Gene3D" id="2.120.10.10">
    <property type="match status" value="1"/>
</dbReference>
<protein>
    <submittedName>
        <fullName evidence="2">FlgD immunoglobulin-like domain containing protein</fullName>
    </submittedName>
</protein>
<dbReference type="NCBIfam" id="TIGR04183">
    <property type="entry name" value="Por_Secre_tail"/>
    <property type="match status" value="1"/>
</dbReference>
<feature type="domain" description="FlgD/Vpr Ig-like" evidence="1">
    <location>
        <begin position="421"/>
        <end position="473"/>
    </location>
</feature>
<sequence length="485" mass="54135">EPGDWDVFVQNPDGYSDTLPGGFTVLLSPWGDDLRLTDDDAESSLSQSNARSVAVDSQGHLHVVWSDNRDGNREIYYKSFDGAAWSADLGSTDPGIAVDGNDNLHVVWNDYRHSDYEIYYKRFDGASWGADTRLTSTGGDSRYPSVAVDALNRIHVVWQDKRGGERTKNIYFRLHDGMTWQAEENIASDVPGSQTPAIAVDGNNHAHVAWRQDYGDSARLYYKKFNGSAWGEEDMLAAGRLDWDPPNPPTITTDHLNQVHVAWDDYLDGSYEVFYRIFDGGAWSPRERVSGEFHNSSKASVVVDNSGSVHMIWVDRQDGNNEIYYACKKGLSWGQQTRLTKAPNESIHPSLVIAPDGALHMVWRDYRDGNSEVYYKMRDSDALAGIDRPVSRDELLSNLRVVPNPILISTQVQLDIGRKVELTLSIYDVAGRLVRRIEPGVMDPGPRKIGWDGRGSTGDRVAPGIYFLEMSTGTQAASTKVIVLR</sequence>
<dbReference type="Gene3D" id="2.60.40.4070">
    <property type="match status" value="1"/>
</dbReference>
<evidence type="ECO:0000313" key="2">
    <source>
        <dbReference type="EMBL" id="MFC1799804.1"/>
    </source>
</evidence>
<evidence type="ECO:0000313" key="3">
    <source>
        <dbReference type="Proteomes" id="UP001594288"/>
    </source>
</evidence>
<name>A0ABV6YPI9_UNCEI</name>
<dbReference type="Gene3D" id="2.120.10.70">
    <property type="entry name" value="Fucose-specific lectin"/>
    <property type="match status" value="1"/>
</dbReference>